<evidence type="ECO:0000313" key="3">
    <source>
        <dbReference type="EMBL" id="KAK7319275.1"/>
    </source>
</evidence>
<sequence>MGEKSSLTIDERLRQLEKAKETTQTPPFPKIQKVAHHLRDRKHFTKHYSPRLVSFGPIHHGDKKLELGEHYKLIWARTYIQSYSGGQTAEALHQNITGKIEDLKKLFDTHLFNNDVLLSHEGFINSEENICWMLFVDGCALLHILECAKLDEPDIMNAKVDQLVLVMQDVLLLENQLPYALLKLLWRNSTTDDTSLVEIMKNFLRCHHWATNDEDNKPIGVVDFESPTHLLDLQRAIILYDPPPPPPPPRSKPNRNRNHQNEDTNMVTHRNIQELKAAGIVLKTSHTRRPRDISFCHRWLCSELTLPEIVVDDTTATTVLNLIAYEMCPDFKNDYGICSYVCFLDSLIDHPDDVKALRSKGILLNSLGSDEEVAKLFNIIGTDLVPDTGKYSHVSDGIERHYRNKWKTWITLGYHNYFSNPWAIIAFNAAAVGLALTFIQTWFAIYPAK</sequence>
<dbReference type="InterPro" id="IPR004158">
    <property type="entry name" value="DUF247_pln"/>
</dbReference>
<feature type="compositionally biased region" description="Pro residues" evidence="1">
    <location>
        <begin position="241"/>
        <end position="251"/>
    </location>
</feature>
<keyword evidence="2" id="KW-1133">Transmembrane helix</keyword>
<dbReference type="AlphaFoldDB" id="A0AAN9KKG0"/>
<gene>
    <name evidence="3" type="ORF">RJT34_03994</name>
</gene>
<reference evidence="3 4" key="1">
    <citation type="submission" date="2024-01" db="EMBL/GenBank/DDBJ databases">
        <title>The genomes of 5 underutilized Papilionoideae crops provide insights into root nodulation and disease resistance.</title>
        <authorList>
            <person name="Yuan L."/>
        </authorList>
    </citation>
    <scope>NUCLEOTIDE SEQUENCE [LARGE SCALE GENOMIC DNA]</scope>
    <source>
        <strain evidence="3">LY-2023</strain>
        <tissue evidence="3">Leaf</tissue>
    </source>
</reference>
<dbReference type="Pfam" id="PF03140">
    <property type="entry name" value="DUF247"/>
    <property type="match status" value="1"/>
</dbReference>
<name>A0AAN9KKG0_CLITE</name>
<evidence type="ECO:0000256" key="1">
    <source>
        <dbReference type="SAM" id="MobiDB-lite"/>
    </source>
</evidence>
<evidence type="ECO:0000313" key="4">
    <source>
        <dbReference type="Proteomes" id="UP001359559"/>
    </source>
</evidence>
<feature type="transmembrane region" description="Helical" evidence="2">
    <location>
        <begin position="422"/>
        <end position="445"/>
    </location>
</feature>
<dbReference type="PANTHER" id="PTHR31549">
    <property type="entry name" value="PROTEIN, PUTATIVE (DUF247)-RELATED-RELATED"/>
    <property type="match status" value="1"/>
</dbReference>
<comment type="caution">
    <text evidence="3">The sequence shown here is derived from an EMBL/GenBank/DDBJ whole genome shotgun (WGS) entry which is preliminary data.</text>
</comment>
<accession>A0AAN9KKG0</accession>
<dbReference type="PANTHER" id="PTHR31549:SF191">
    <property type="entry name" value="DUF247 DOMAIN PROTEIN"/>
    <property type="match status" value="1"/>
</dbReference>
<dbReference type="EMBL" id="JAYKXN010000001">
    <property type="protein sequence ID" value="KAK7319275.1"/>
    <property type="molecule type" value="Genomic_DNA"/>
</dbReference>
<dbReference type="Proteomes" id="UP001359559">
    <property type="component" value="Unassembled WGS sequence"/>
</dbReference>
<keyword evidence="2" id="KW-0812">Transmembrane</keyword>
<keyword evidence="4" id="KW-1185">Reference proteome</keyword>
<keyword evidence="2" id="KW-0472">Membrane</keyword>
<organism evidence="3 4">
    <name type="scientific">Clitoria ternatea</name>
    <name type="common">Butterfly pea</name>
    <dbReference type="NCBI Taxonomy" id="43366"/>
    <lineage>
        <taxon>Eukaryota</taxon>
        <taxon>Viridiplantae</taxon>
        <taxon>Streptophyta</taxon>
        <taxon>Embryophyta</taxon>
        <taxon>Tracheophyta</taxon>
        <taxon>Spermatophyta</taxon>
        <taxon>Magnoliopsida</taxon>
        <taxon>eudicotyledons</taxon>
        <taxon>Gunneridae</taxon>
        <taxon>Pentapetalae</taxon>
        <taxon>rosids</taxon>
        <taxon>fabids</taxon>
        <taxon>Fabales</taxon>
        <taxon>Fabaceae</taxon>
        <taxon>Papilionoideae</taxon>
        <taxon>50 kb inversion clade</taxon>
        <taxon>NPAAA clade</taxon>
        <taxon>indigoferoid/millettioid clade</taxon>
        <taxon>Phaseoleae</taxon>
        <taxon>Clitoria</taxon>
    </lineage>
</organism>
<evidence type="ECO:0000256" key="2">
    <source>
        <dbReference type="SAM" id="Phobius"/>
    </source>
</evidence>
<protein>
    <submittedName>
        <fullName evidence="3">Uncharacterized protein</fullName>
    </submittedName>
</protein>
<proteinExistence type="predicted"/>
<feature type="region of interest" description="Disordered" evidence="1">
    <location>
        <begin position="241"/>
        <end position="261"/>
    </location>
</feature>